<dbReference type="PANTHER" id="PTHR19446">
    <property type="entry name" value="REVERSE TRANSCRIPTASES"/>
    <property type="match status" value="1"/>
</dbReference>
<dbReference type="InterPro" id="IPR043502">
    <property type="entry name" value="DNA/RNA_pol_sf"/>
</dbReference>
<dbReference type="AlphaFoldDB" id="A0A4Y2S237"/>
<proteinExistence type="predicted"/>
<evidence type="ECO:0000259" key="1">
    <source>
        <dbReference type="Pfam" id="PF00078"/>
    </source>
</evidence>
<gene>
    <name evidence="2" type="ORF">AVEN_236381_1</name>
</gene>
<reference evidence="2 3" key="1">
    <citation type="journal article" date="2019" name="Sci. Rep.">
        <title>Orb-weaving spider Araneus ventricosus genome elucidates the spidroin gene catalogue.</title>
        <authorList>
            <person name="Kono N."/>
            <person name="Nakamura H."/>
            <person name="Ohtoshi R."/>
            <person name="Moran D.A.P."/>
            <person name="Shinohara A."/>
            <person name="Yoshida Y."/>
            <person name="Fujiwara M."/>
            <person name="Mori M."/>
            <person name="Tomita M."/>
            <person name="Arakawa K."/>
        </authorList>
    </citation>
    <scope>NUCLEOTIDE SEQUENCE [LARGE SCALE GENOMIC DNA]</scope>
</reference>
<dbReference type="OrthoDB" id="6630792at2759"/>
<name>A0A4Y2S237_ARAVE</name>
<evidence type="ECO:0000313" key="2">
    <source>
        <dbReference type="EMBL" id="GBN82061.1"/>
    </source>
</evidence>
<dbReference type="InterPro" id="IPR000477">
    <property type="entry name" value="RT_dom"/>
</dbReference>
<evidence type="ECO:0000313" key="3">
    <source>
        <dbReference type="Proteomes" id="UP000499080"/>
    </source>
</evidence>
<comment type="caution">
    <text evidence="2">The sequence shown here is derived from an EMBL/GenBank/DDBJ whole genome shotgun (WGS) entry which is preliminary data.</text>
</comment>
<feature type="domain" description="Reverse transcriptase" evidence="1">
    <location>
        <begin position="138"/>
        <end position="222"/>
    </location>
</feature>
<keyword evidence="3" id="KW-1185">Reference proteome</keyword>
<accession>A0A4Y2S237</accession>
<dbReference type="EMBL" id="BGPR01019477">
    <property type="protein sequence ID" value="GBN82061.1"/>
    <property type="molecule type" value="Genomic_DNA"/>
</dbReference>
<organism evidence="2 3">
    <name type="scientific">Araneus ventricosus</name>
    <name type="common">Orbweaver spider</name>
    <name type="synonym">Epeira ventricosa</name>
    <dbReference type="NCBI Taxonomy" id="182803"/>
    <lineage>
        <taxon>Eukaryota</taxon>
        <taxon>Metazoa</taxon>
        <taxon>Ecdysozoa</taxon>
        <taxon>Arthropoda</taxon>
        <taxon>Chelicerata</taxon>
        <taxon>Arachnida</taxon>
        <taxon>Araneae</taxon>
        <taxon>Araneomorphae</taxon>
        <taxon>Entelegynae</taxon>
        <taxon>Araneoidea</taxon>
        <taxon>Araneidae</taxon>
        <taxon>Araneus</taxon>
    </lineage>
</organism>
<dbReference type="Pfam" id="PF00078">
    <property type="entry name" value="RVT_1"/>
    <property type="match status" value="1"/>
</dbReference>
<protein>
    <recommendedName>
        <fullName evidence="1">Reverse transcriptase domain-containing protein</fullName>
    </recommendedName>
</protein>
<dbReference type="SUPFAM" id="SSF56672">
    <property type="entry name" value="DNA/RNA polymerases"/>
    <property type="match status" value="1"/>
</dbReference>
<dbReference type="Proteomes" id="UP000499080">
    <property type="component" value="Unassembled WGS sequence"/>
</dbReference>
<sequence length="222" mass="24757">MRVCRKPAFESSDHFALEIPQQNAHRLIILKGSNLTSPLGQANAFGSMFGSSPISEGIPFDFSGPATPMDSKFSIRGLLQSLPKKLNSSPGSDGITGRMLRCLTLVNLKKILSLVNKIWLSGNIPPIWKHSVIIPILKPGKNASELKSYRPISLTSLLCKTAERMICRRLTDFFLKENIFHPHHFGFLPFRSCESLQMMFLNTLLKARSNKEYIIAASLDIS</sequence>
<dbReference type="GO" id="GO:0071897">
    <property type="term" value="P:DNA biosynthetic process"/>
    <property type="evidence" value="ECO:0007669"/>
    <property type="project" value="UniProtKB-ARBA"/>
</dbReference>